<evidence type="ECO:0000256" key="1">
    <source>
        <dbReference type="ARBA" id="ARBA00008950"/>
    </source>
</evidence>
<dbReference type="RefSeq" id="WP_263073986.1">
    <property type="nucleotide sequence ID" value="NZ_JAOUSF010000005.1"/>
</dbReference>
<sequence length="191" mass="21687">MKIAIITDIHGNAPALRAVLNEIDMLSIDHIYCLGDLIAIGPNTNEVLYLLFSRNDISMITGNHDVAVLALIKGEHYPISHQNVRNHHEWIAERLDSSFIPRLANLPRTITETIDNIPVYFTHYRILPNKLSAHISEDPFHQIVKPSLENMEKLYKFFAEALICFGHHHPLHYFKGAKTSYLNPGSLGCNN</sequence>
<evidence type="ECO:0000313" key="3">
    <source>
        <dbReference type="EMBL" id="MCU9614661.1"/>
    </source>
</evidence>
<dbReference type="SUPFAM" id="SSF56300">
    <property type="entry name" value="Metallo-dependent phosphatases"/>
    <property type="match status" value="1"/>
</dbReference>
<dbReference type="InterPro" id="IPR024654">
    <property type="entry name" value="Calcineurin-like_PHP_lpxH"/>
</dbReference>
<dbReference type="Gene3D" id="3.60.21.10">
    <property type="match status" value="1"/>
</dbReference>
<dbReference type="Pfam" id="PF12850">
    <property type="entry name" value="Metallophos_2"/>
    <property type="match status" value="1"/>
</dbReference>
<dbReference type="PANTHER" id="PTHR42850:SF2">
    <property type="entry name" value="BLL5683 PROTEIN"/>
    <property type="match status" value="1"/>
</dbReference>
<dbReference type="GO" id="GO:0016791">
    <property type="term" value="F:phosphatase activity"/>
    <property type="evidence" value="ECO:0007669"/>
    <property type="project" value="TreeGrafter"/>
</dbReference>
<gene>
    <name evidence="3" type="ORF">OEV98_14045</name>
</gene>
<feature type="domain" description="Calcineurin-like phosphoesterase" evidence="2">
    <location>
        <begin position="1"/>
        <end position="188"/>
    </location>
</feature>
<evidence type="ECO:0000313" key="4">
    <source>
        <dbReference type="Proteomes" id="UP001209318"/>
    </source>
</evidence>
<dbReference type="PIRSF" id="PIRSF000883">
    <property type="entry name" value="Pesterase_MJ0912"/>
    <property type="match status" value="1"/>
</dbReference>
<proteinExistence type="inferred from homology"/>
<accession>A0AAE3IWG7</accession>
<dbReference type="CDD" id="cd00838">
    <property type="entry name" value="MPP_superfamily"/>
    <property type="match status" value="1"/>
</dbReference>
<dbReference type="InterPro" id="IPR029052">
    <property type="entry name" value="Metallo-depent_PP-like"/>
</dbReference>
<keyword evidence="4" id="KW-1185">Reference proteome</keyword>
<dbReference type="EMBL" id="JAOUSF010000005">
    <property type="protein sequence ID" value="MCU9614661.1"/>
    <property type="molecule type" value="Genomic_DNA"/>
</dbReference>
<comment type="similarity">
    <text evidence="1">Belongs to the metallophosphoesterase superfamily. YfcE family.</text>
</comment>
<comment type="caution">
    <text evidence="3">The sequence shown here is derived from an EMBL/GenBank/DDBJ whole genome shotgun (WGS) entry which is preliminary data.</text>
</comment>
<dbReference type="AlphaFoldDB" id="A0AAE3IWG7"/>
<dbReference type="Proteomes" id="UP001209318">
    <property type="component" value="Unassembled WGS sequence"/>
</dbReference>
<protein>
    <submittedName>
        <fullName evidence="3">Metallophosphatase family protein</fullName>
    </submittedName>
</protein>
<dbReference type="InterPro" id="IPR011152">
    <property type="entry name" value="Pesterase_MJ0912"/>
</dbReference>
<organism evidence="3 4">
    <name type="scientific">Perspicuibacillus lycopersici</name>
    <dbReference type="NCBI Taxonomy" id="1325689"/>
    <lineage>
        <taxon>Bacteria</taxon>
        <taxon>Bacillati</taxon>
        <taxon>Bacillota</taxon>
        <taxon>Bacilli</taxon>
        <taxon>Bacillales</taxon>
        <taxon>Bacillaceae</taxon>
        <taxon>Perspicuibacillus</taxon>
    </lineage>
</organism>
<dbReference type="GO" id="GO:0005737">
    <property type="term" value="C:cytoplasm"/>
    <property type="evidence" value="ECO:0007669"/>
    <property type="project" value="TreeGrafter"/>
</dbReference>
<name>A0AAE3IWG7_9BACI</name>
<evidence type="ECO:0000259" key="2">
    <source>
        <dbReference type="Pfam" id="PF12850"/>
    </source>
</evidence>
<reference evidence="3" key="1">
    <citation type="submission" date="2022-10" db="EMBL/GenBank/DDBJ databases">
        <title>Description of Fervidibacillus gen. nov. in the family Fervidibacillaceae fam. nov. with two species, Fervidibacillus albus sp. nov., and Fervidibacillus halotolerans sp. nov., isolated from tidal flat sediments.</title>
        <authorList>
            <person name="Kwon K.K."/>
            <person name="Yang S.-H."/>
        </authorList>
    </citation>
    <scope>NUCLEOTIDE SEQUENCE</scope>
    <source>
        <strain evidence="3">JCM 19140</strain>
    </source>
</reference>
<dbReference type="InterPro" id="IPR050126">
    <property type="entry name" value="Ap4A_hydrolase"/>
</dbReference>
<dbReference type="PANTHER" id="PTHR42850">
    <property type="entry name" value="METALLOPHOSPHOESTERASE"/>
    <property type="match status" value="1"/>
</dbReference>